<sequence>MAAGGGAEPGTADGAAWAAGLLGRRVVCVGTDLADVAELRGVLARRPAFAARVFTPGERAYCEVPADPAERYAVRFAAKEAVLKALGVGLTGSVLTEIEVLRAPTGAPSLRLTGRAARLAAGAGVASWLISLSHTATLAHAMVAGLAEDDLPRTYGLPRT</sequence>
<dbReference type="EMBL" id="BMUL01000004">
    <property type="protein sequence ID" value="GHA76123.1"/>
    <property type="molecule type" value="Genomic_DNA"/>
</dbReference>
<accession>A0A918W770</accession>
<evidence type="ECO:0000256" key="1">
    <source>
        <dbReference type="ARBA" id="ARBA00022516"/>
    </source>
</evidence>
<keyword evidence="11" id="KW-1185">Reference proteome</keyword>
<gene>
    <name evidence="8" type="primary">acpS</name>
    <name evidence="10" type="ORF">GCM10010305_18610</name>
</gene>
<dbReference type="AlphaFoldDB" id="A0A918W770"/>
<dbReference type="InterPro" id="IPR002582">
    <property type="entry name" value="ACPS"/>
</dbReference>
<dbReference type="SUPFAM" id="SSF56214">
    <property type="entry name" value="4'-phosphopantetheinyl transferase"/>
    <property type="match status" value="1"/>
</dbReference>
<dbReference type="InterPro" id="IPR037143">
    <property type="entry name" value="4-PPantetheinyl_Trfase_dom_sf"/>
</dbReference>
<dbReference type="Proteomes" id="UP000644020">
    <property type="component" value="Unassembled WGS sequence"/>
</dbReference>
<dbReference type="RefSeq" id="WP_189976108.1">
    <property type="nucleotide sequence ID" value="NZ_BMUL01000004.1"/>
</dbReference>
<dbReference type="Pfam" id="PF01648">
    <property type="entry name" value="ACPS"/>
    <property type="match status" value="1"/>
</dbReference>
<comment type="subcellular location">
    <subcellularLocation>
        <location evidence="8">Cytoplasm</location>
    </subcellularLocation>
</comment>
<evidence type="ECO:0000313" key="11">
    <source>
        <dbReference type="Proteomes" id="UP000644020"/>
    </source>
</evidence>
<evidence type="ECO:0000256" key="2">
    <source>
        <dbReference type="ARBA" id="ARBA00022679"/>
    </source>
</evidence>
<evidence type="ECO:0000256" key="6">
    <source>
        <dbReference type="ARBA" id="ARBA00023098"/>
    </source>
</evidence>
<evidence type="ECO:0000256" key="7">
    <source>
        <dbReference type="ARBA" id="ARBA00023160"/>
    </source>
</evidence>
<reference evidence="10" key="1">
    <citation type="journal article" date="2014" name="Int. J. Syst. Evol. Microbiol.">
        <title>Complete genome sequence of Corynebacterium casei LMG S-19264T (=DSM 44701T), isolated from a smear-ripened cheese.</title>
        <authorList>
            <consortium name="US DOE Joint Genome Institute (JGI-PGF)"/>
            <person name="Walter F."/>
            <person name="Albersmeier A."/>
            <person name="Kalinowski J."/>
            <person name="Ruckert C."/>
        </authorList>
    </citation>
    <scope>NUCLEOTIDE SEQUENCE</scope>
    <source>
        <strain evidence="10">JCM 4518</strain>
    </source>
</reference>
<dbReference type="GO" id="GO:0000287">
    <property type="term" value="F:magnesium ion binding"/>
    <property type="evidence" value="ECO:0007669"/>
    <property type="project" value="UniProtKB-UniRule"/>
</dbReference>
<reference evidence="10" key="2">
    <citation type="submission" date="2020-09" db="EMBL/GenBank/DDBJ databases">
        <authorList>
            <person name="Sun Q."/>
            <person name="Ohkuma M."/>
        </authorList>
    </citation>
    <scope>NUCLEOTIDE SEQUENCE</scope>
    <source>
        <strain evidence="10">JCM 4518</strain>
    </source>
</reference>
<dbReference type="Gene3D" id="3.90.470.20">
    <property type="entry name" value="4'-phosphopantetheinyl transferase domain"/>
    <property type="match status" value="1"/>
</dbReference>
<evidence type="ECO:0000256" key="5">
    <source>
        <dbReference type="ARBA" id="ARBA00022842"/>
    </source>
</evidence>
<dbReference type="InterPro" id="IPR004568">
    <property type="entry name" value="Ppantetheine-prot_Trfase_dom"/>
</dbReference>
<dbReference type="HAMAP" id="MF_00101">
    <property type="entry name" value="AcpS"/>
    <property type="match status" value="1"/>
</dbReference>
<dbReference type="InterPro" id="IPR008278">
    <property type="entry name" value="4-PPantetheinyl_Trfase_dom"/>
</dbReference>
<comment type="function">
    <text evidence="8">Transfers the 4'-phosphopantetheine moiety from coenzyme A to a Ser of acyl-carrier-protein.</text>
</comment>
<dbReference type="GO" id="GO:0008897">
    <property type="term" value="F:holo-[acyl-carrier-protein] synthase activity"/>
    <property type="evidence" value="ECO:0007669"/>
    <property type="project" value="UniProtKB-UniRule"/>
</dbReference>
<feature type="binding site" evidence="8">
    <location>
        <position position="80"/>
    </location>
    <ligand>
        <name>Mg(2+)</name>
        <dbReference type="ChEBI" id="CHEBI:18420"/>
    </ligand>
</feature>
<dbReference type="NCBIfam" id="TIGR00556">
    <property type="entry name" value="pantethn_trn"/>
    <property type="match status" value="1"/>
</dbReference>
<comment type="cofactor">
    <cofactor evidence="8">
        <name>Mg(2+)</name>
        <dbReference type="ChEBI" id="CHEBI:18420"/>
    </cofactor>
</comment>
<keyword evidence="6 8" id="KW-0443">Lipid metabolism</keyword>
<evidence type="ECO:0000259" key="9">
    <source>
        <dbReference type="Pfam" id="PF01648"/>
    </source>
</evidence>
<organism evidence="10 11">
    <name type="scientific">Streptomyces termitum</name>
    <dbReference type="NCBI Taxonomy" id="67368"/>
    <lineage>
        <taxon>Bacteria</taxon>
        <taxon>Bacillati</taxon>
        <taxon>Actinomycetota</taxon>
        <taxon>Actinomycetes</taxon>
        <taxon>Kitasatosporales</taxon>
        <taxon>Streptomycetaceae</taxon>
        <taxon>Streptomyces</taxon>
    </lineage>
</organism>
<keyword evidence="5 8" id="KW-0460">Magnesium</keyword>
<dbReference type="EC" id="2.7.8.7" evidence="8"/>
<name>A0A918W770_9ACTN</name>
<feature type="domain" description="4'-phosphopantetheinyl transferase" evidence="9">
    <location>
        <begin position="29"/>
        <end position="121"/>
    </location>
</feature>
<evidence type="ECO:0000313" key="10">
    <source>
        <dbReference type="EMBL" id="GHA76123.1"/>
    </source>
</evidence>
<comment type="similarity">
    <text evidence="8">Belongs to the P-Pant transferase superfamily. AcpS family.</text>
</comment>
<keyword evidence="7 8" id="KW-0275">Fatty acid biosynthesis</keyword>
<evidence type="ECO:0000256" key="4">
    <source>
        <dbReference type="ARBA" id="ARBA00022832"/>
    </source>
</evidence>
<proteinExistence type="inferred from homology"/>
<comment type="caution">
    <text evidence="10">The sequence shown here is derived from an EMBL/GenBank/DDBJ whole genome shotgun (WGS) entry which is preliminary data.</text>
</comment>
<keyword evidence="3 8" id="KW-0479">Metal-binding</keyword>
<keyword evidence="1 8" id="KW-0444">Lipid biosynthesis</keyword>
<dbReference type="GO" id="GO:0006633">
    <property type="term" value="P:fatty acid biosynthetic process"/>
    <property type="evidence" value="ECO:0007669"/>
    <property type="project" value="UniProtKB-UniRule"/>
</dbReference>
<comment type="catalytic activity">
    <reaction evidence="8">
        <text>apo-[ACP] + CoA = holo-[ACP] + adenosine 3',5'-bisphosphate + H(+)</text>
        <dbReference type="Rhea" id="RHEA:12068"/>
        <dbReference type="Rhea" id="RHEA-COMP:9685"/>
        <dbReference type="Rhea" id="RHEA-COMP:9690"/>
        <dbReference type="ChEBI" id="CHEBI:15378"/>
        <dbReference type="ChEBI" id="CHEBI:29999"/>
        <dbReference type="ChEBI" id="CHEBI:57287"/>
        <dbReference type="ChEBI" id="CHEBI:58343"/>
        <dbReference type="ChEBI" id="CHEBI:64479"/>
        <dbReference type="EC" id="2.7.8.7"/>
    </reaction>
</comment>
<dbReference type="GO" id="GO:0005737">
    <property type="term" value="C:cytoplasm"/>
    <property type="evidence" value="ECO:0007669"/>
    <property type="project" value="UniProtKB-SubCell"/>
</dbReference>
<keyword evidence="4 8" id="KW-0276">Fatty acid metabolism</keyword>
<keyword evidence="8" id="KW-0963">Cytoplasm</keyword>
<evidence type="ECO:0000256" key="8">
    <source>
        <dbReference type="HAMAP-Rule" id="MF_00101"/>
    </source>
</evidence>
<protein>
    <recommendedName>
        <fullName evidence="8">Holo-[acyl-carrier-protein] synthase</fullName>
        <shortName evidence="8">Holo-ACP synthase</shortName>
        <ecNumber evidence="8">2.7.8.7</ecNumber>
    </recommendedName>
    <alternativeName>
        <fullName evidence="8">4'-phosphopantetheinyl transferase AcpS</fullName>
    </alternativeName>
</protein>
<keyword evidence="2 8" id="KW-0808">Transferase</keyword>
<feature type="binding site" evidence="8">
    <location>
        <position position="32"/>
    </location>
    <ligand>
        <name>Mg(2+)</name>
        <dbReference type="ChEBI" id="CHEBI:18420"/>
    </ligand>
</feature>
<evidence type="ECO:0000256" key="3">
    <source>
        <dbReference type="ARBA" id="ARBA00022723"/>
    </source>
</evidence>